<name>A0A2H3JYA1_WOLCO</name>
<organism evidence="2 3">
    <name type="scientific">Wolfiporia cocos (strain MD-104)</name>
    <name type="common">Brown rot fungus</name>
    <dbReference type="NCBI Taxonomy" id="742152"/>
    <lineage>
        <taxon>Eukaryota</taxon>
        <taxon>Fungi</taxon>
        <taxon>Dikarya</taxon>
        <taxon>Basidiomycota</taxon>
        <taxon>Agaricomycotina</taxon>
        <taxon>Agaricomycetes</taxon>
        <taxon>Polyporales</taxon>
        <taxon>Phaeolaceae</taxon>
        <taxon>Wolfiporia</taxon>
    </lineage>
</organism>
<dbReference type="Proteomes" id="UP000218811">
    <property type="component" value="Unassembled WGS sequence"/>
</dbReference>
<sequence length="318" mass="34573">MLDAFKIKPFDLEPVLASWTDAPRFVGKPKKDLPVDDWLAQIKAGCVARKVPRDYWYKVGQHFLEGKAKKRFEEVREVMKNMHAGKYKWNWKNFKIAMRNMGWDIDGSKTEAIKVQSKASGFWWIVGRVGESQSTPPPQSITHHKSRSLWDVTTRKNAPTPKRAATTDFPSKPAKRIPTPKRSATMDSVDTVSSFAASMFSRNTTPKSTPATSAAGTPASTPGECVTTVTHAPLWLVQACQSLDVLTNEHPKVMTALSAVLITVGSLPALPAVSAGAGPAFLATSTAHALGSIAVGLGTWLKAQSEGQVQVSDCKTKS</sequence>
<dbReference type="STRING" id="742152.A0A2H3JYA1"/>
<evidence type="ECO:0000313" key="3">
    <source>
        <dbReference type="Proteomes" id="UP000218811"/>
    </source>
</evidence>
<feature type="region of interest" description="Disordered" evidence="1">
    <location>
        <begin position="154"/>
        <end position="188"/>
    </location>
</feature>
<gene>
    <name evidence="2" type="ORF">WOLCODRAFT_138088</name>
</gene>
<evidence type="ECO:0000313" key="2">
    <source>
        <dbReference type="EMBL" id="PCH42848.1"/>
    </source>
</evidence>
<proteinExistence type="predicted"/>
<accession>A0A2H3JYA1</accession>
<evidence type="ECO:0000256" key="1">
    <source>
        <dbReference type="SAM" id="MobiDB-lite"/>
    </source>
</evidence>
<dbReference type="EMBL" id="KB468135">
    <property type="protein sequence ID" value="PCH42848.1"/>
    <property type="molecule type" value="Genomic_DNA"/>
</dbReference>
<feature type="region of interest" description="Disordered" evidence="1">
    <location>
        <begin position="201"/>
        <end position="222"/>
    </location>
</feature>
<reference evidence="2 3" key="1">
    <citation type="journal article" date="2012" name="Science">
        <title>The Paleozoic origin of enzymatic lignin decomposition reconstructed from 31 fungal genomes.</title>
        <authorList>
            <person name="Floudas D."/>
            <person name="Binder M."/>
            <person name="Riley R."/>
            <person name="Barry K."/>
            <person name="Blanchette R.A."/>
            <person name="Henrissat B."/>
            <person name="Martinez A.T."/>
            <person name="Otillar R."/>
            <person name="Spatafora J.W."/>
            <person name="Yadav J.S."/>
            <person name="Aerts A."/>
            <person name="Benoit I."/>
            <person name="Boyd A."/>
            <person name="Carlson A."/>
            <person name="Copeland A."/>
            <person name="Coutinho P.M."/>
            <person name="de Vries R.P."/>
            <person name="Ferreira P."/>
            <person name="Findley K."/>
            <person name="Foster B."/>
            <person name="Gaskell J."/>
            <person name="Glotzer D."/>
            <person name="Gorecki P."/>
            <person name="Heitman J."/>
            <person name="Hesse C."/>
            <person name="Hori C."/>
            <person name="Igarashi K."/>
            <person name="Jurgens J.A."/>
            <person name="Kallen N."/>
            <person name="Kersten P."/>
            <person name="Kohler A."/>
            <person name="Kuees U."/>
            <person name="Kumar T.K.A."/>
            <person name="Kuo A."/>
            <person name="LaButti K."/>
            <person name="Larrondo L.F."/>
            <person name="Lindquist E."/>
            <person name="Ling A."/>
            <person name="Lombard V."/>
            <person name="Lucas S."/>
            <person name="Lundell T."/>
            <person name="Martin R."/>
            <person name="McLaughlin D.J."/>
            <person name="Morgenstern I."/>
            <person name="Morin E."/>
            <person name="Murat C."/>
            <person name="Nagy L.G."/>
            <person name="Nolan M."/>
            <person name="Ohm R.A."/>
            <person name="Patyshakuliyeva A."/>
            <person name="Rokas A."/>
            <person name="Ruiz-Duenas F.J."/>
            <person name="Sabat G."/>
            <person name="Salamov A."/>
            <person name="Samejima M."/>
            <person name="Schmutz J."/>
            <person name="Slot J.C."/>
            <person name="St John F."/>
            <person name="Stenlid J."/>
            <person name="Sun H."/>
            <person name="Sun S."/>
            <person name="Syed K."/>
            <person name="Tsang A."/>
            <person name="Wiebenga A."/>
            <person name="Young D."/>
            <person name="Pisabarro A."/>
            <person name="Eastwood D.C."/>
            <person name="Martin F."/>
            <person name="Cullen D."/>
            <person name="Grigoriev I.V."/>
            <person name="Hibbett D.S."/>
        </authorList>
    </citation>
    <scope>NUCLEOTIDE SEQUENCE [LARGE SCALE GENOMIC DNA]</scope>
    <source>
        <strain evidence="2 3">MD-104</strain>
    </source>
</reference>
<dbReference type="OrthoDB" id="3250110at2759"/>
<dbReference type="AlphaFoldDB" id="A0A2H3JYA1"/>
<feature type="compositionally biased region" description="Low complexity" evidence="1">
    <location>
        <begin position="204"/>
        <end position="222"/>
    </location>
</feature>
<protein>
    <submittedName>
        <fullName evidence="2">Uncharacterized protein</fullName>
    </submittedName>
</protein>
<dbReference type="OMA" id="HGGKYRW"/>
<keyword evidence="3" id="KW-1185">Reference proteome</keyword>